<reference evidence="2 3" key="1">
    <citation type="submission" date="2020-07" db="EMBL/GenBank/DDBJ databases">
        <title>Exploring microbial biodiversity for novel pathways involved in the catabolism of aromatic compounds derived from lignin.</title>
        <authorList>
            <person name="Elkins J."/>
        </authorList>
    </citation>
    <scope>NUCLEOTIDE SEQUENCE [LARGE SCALE GENOMIC DNA]</scope>
    <source>
        <strain evidence="2 3">H2C3C</strain>
    </source>
</reference>
<dbReference type="AlphaFoldDB" id="A0A7Y9WJK3"/>
<gene>
    <name evidence="2" type="ORF">GGD40_000427</name>
</gene>
<dbReference type="InterPro" id="IPR050789">
    <property type="entry name" value="Diverse_Enzym_Activities"/>
</dbReference>
<dbReference type="Proteomes" id="UP000540929">
    <property type="component" value="Unassembled WGS sequence"/>
</dbReference>
<dbReference type="InterPro" id="IPR001466">
    <property type="entry name" value="Beta-lactam-related"/>
</dbReference>
<sequence>MISSSFENDYGFRRDSVRHGNWREAPWNVWAFRHVHELIPTARIAATQGLAEEPKLDADALNAHELTHDGERRTVASILRQTSTDALTVMRGGRFVAEFHAPHFTLQSRHILFSASKSVAGLLAGMLVGDGLLDPEAPVAHYVPELARSAFGDARVRHVLDMRTSLEFDEDYLNANGIYARYRRAGLLDPRRDGEPAETVIELLALLRKGAGEHGGPFHYCSPNSDVLGLVIERASGQRYADFASARLWQPLGLRQDGCVTVDIAGTARSGGGLCMTVRDLARIGELVRLGGVVDGRRLIAADWMNDTLTGGSAEAWRRGSFSDWLPNGKYRNKWYQVGNASGACFAIGIHGQWLYVDPLRETVIAKFSSQPDPTNNEVKRLNLALFESIAAAR</sequence>
<dbReference type="RefSeq" id="WP_179742664.1">
    <property type="nucleotide sequence ID" value="NZ_JACCAS010000001.1"/>
</dbReference>
<accession>A0A7Y9WJK3</accession>
<comment type="caution">
    <text evidence="2">The sequence shown here is derived from an EMBL/GenBank/DDBJ whole genome shotgun (WGS) entry which is preliminary data.</text>
</comment>
<dbReference type="InterPro" id="IPR012338">
    <property type="entry name" value="Beta-lactam/transpept-like"/>
</dbReference>
<dbReference type="PANTHER" id="PTHR43283">
    <property type="entry name" value="BETA-LACTAMASE-RELATED"/>
    <property type="match status" value="1"/>
</dbReference>
<dbReference type="Gene3D" id="3.40.710.10">
    <property type="entry name" value="DD-peptidase/beta-lactamase superfamily"/>
    <property type="match status" value="1"/>
</dbReference>
<evidence type="ECO:0000259" key="1">
    <source>
        <dbReference type="Pfam" id="PF00144"/>
    </source>
</evidence>
<dbReference type="PANTHER" id="PTHR43283:SF7">
    <property type="entry name" value="BETA-LACTAMASE-RELATED DOMAIN-CONTAINING PROTEIN"/>
    <property type="match status" value="1"/>
</dbReference>
<keyword evidence="3" id="KW-1185">Reference proteome</keyword>
<dbReference type="Pfam" id="PF00144">
    <property type="entry name" value="Beta-lactamase"/>
    <property type="match status" value="1"/>
</dbReference>
<dbReference type="SUPFAM" id="SSF56601">
    <property type="entry name" value="beta-lactamase/transpeptidase-like"/>
    <property type="match status" value="1"/>
</dbReference>
<dbReference type="EMBL" id="JACCAS010000001">
    <property type="protein sequence ID" value="NYH20948.1"/>
    <property type="molecule type" value="Genomic_DNA"/>
</dbReference>
<feature type="domain" description="Beta-lactamase-related" evidence="1">
    <location>
        <begin position="81"/>
        <end position="380"/>
    </location>
</feature>
<evidence type="ECO:0000313" key="2">
    <source>
        <dbReference type="EMBL" id="NYH20948.1"/>
    </source>
</evidence>
<organism evidence="2 3">
    <name type="scientific">Paraburkholderia bryophila</name>
    <dbReference type="NCBI Taxonomy" id="420952"/>
    <lineage>
        <taxon>Bacteria</taxon>
        <taxon>Pseudomonadati</taxon>
        <taxon>Pseudomonadota</taxon>
        <taxon>Betaproteobacteria</taxon>
        <taxon>Burkholderiales</taxon>
        <taxon>Burkholderiaceae</taxon>
        <taxon>Paraburkholderia</taxon>
    </lineage>
</organism>
<protein>
    <recommendedName>
        <fullName evidence="1">Beta-lactamase-related domain-containing protein</fullName>
    </recommendedName>
</protein>
<name>A0A7Y9WJK3_9BURK</name>
<proteinExistence type="predicted"/>
<evidence type="ECO:0000313" key="3">
    <source>
        <dbReference type="Proteomes" id="UP000540929"/>
    </source>
</evidence>